<dbReference type="SUPFAM" id="SSF57667">
    <property type="entry name" value="beta-beta-alpha zinc fingers"/>
    <property type="match status" value="2"/>
</dbReference>
<feature type="compositionally biased region" description="Basic and acidic residues" evidence="2">
    <location>
        <begin position="1"/>
        <end position="10"/>
    </location>
</feature>
<name>A0AAD5I5C9_ACENE</name>
<dbReference type="Gene3D" id="3.30.160.60">
    <property type="entry name" value="Classic Zinc Finger"/>
    <property type="match status" value="2"/>
</dbReference>
<keyword evidence="1" id="KW-0863">Zinc-finger</keyword>
<evidence type="ECO:0000256" key="2">
    <source>
        <dbReference type="SAM" id="MobiDB-lite"/>
    </source>
</evidence>
<evidence type="ECO:0000256" key="1">
    <source>
        <dbReference type="PROSITE-ProRule" id="PRU00042"/>
    </source>
</evidence>
<evidence type="ECO:0000313" key="4">
    <source>
        <dbReference type="EMBL" id="KAI9153172.1"/>
    </source>
</evidence>
<dbReference type="InterPro" id="IPR036236">
    <property type="entry name" value="Znf_C2H2_sf"/>
</dbReference>
<keyword evidence="5" id="KW-1185">Reference proteome</keyword>
<proteinExistence type="predicted"/>
<dbReference type="SMART" id="SM00355">
    <property type="entry name" value="ZnF_C2H2"/>
    <property type="match status" value="4"/>
</dbReference>
<organism evidence="4 5">
    <name type="scientific">Acer negundo</name>
    <name type="common">Box elder</name>
    <dbReference type="NCBI Taxonomy" id="4023"/>
    <lineage>
        <taxon>Eukaryota</taxon>
        <taxon>Viridiplantae</taxon>
        <taxon>Streptophyta</taxon>
        <taxon>Embryophyta</taxon>
        <taxon>Tracheophyta</taxon>
        <taxon>Spermatophyta</taxon>
        <taxon>Magnoliopsida</taxon>
        <taxon>eudicotyledons</taxon>
        <taxon>Gunneridae</taxon>
        <taxon>Pentapetalae</taxon>
        <taxon>rosids</taxon>
        <taxon>malvids</taxon>
        <taxon>Sapindales</taxon>
        <taxon>Sapindaceae</taxon>
        <taxon>Hippocastanoideae</taxon>
        <taxon>Acereae</taxon>
        <taxon>Acer</taxon>
    </lineage>
</organism>
<keyword evidence="1" id="KW-0862">Zinc</keyword>
<evidence type="ECO:0000259" key="3">
    <source>
        <dbReference type="PROSITE" id="PS50157"/>
    </source>
</evidence>
<feature type="domain" description="C2H2-type" evidence="3">
    <location>
        <begin position="51"/>
        <end position="78"/>
    </location>
</feature>
<feature type="domain" description="C2H2-type" evidence="3">
    <location>
        <begin position="81"/>
        <end position="108"/>
    </location>
</feature>
<reference evidence="4" key="1">
    <citation type="journal article" date="2022" name="Plant J.">
        <title>Strategies of tolerance reflected in two North American maple genomes.</title>
        <authorList>
            <person name="McEvoy S.L."/>
            <person name="Sezen U.U."/>
            <person name="Trouern-Trend A."/>
            <person name="McMahon S.M."/>
            <person name="Schaberg P.G."/>
            <person name="Yang J."/>
            <person name="Wegrzyn J.L."/>
            <person name="Swenson N.G."/>
        </authorList>
    </citation>
    <scope>NUCLEOTIDE SEQUENCE</scope>
    <source>
        <strain evidence="4">91603</strain>
    </source>
</reference>
<feature type="domain" description="C2H2-type" evidence="3">
    <location>
        <begin position="261"/>
        <end position="288"/>
    </location>
</feature>
<dbReference type="Pfam" id="PF13912">
    <property type="entry name" value="zf-C2H2_6"/>
    <property type="match status" value="2"/>
</dbReference>
<dbReference type="PANTHER" id="PTHR46869:SF9">
    <property type="entry name" value="C2H2-TYPE DOMAIN-CONTAINING PROTEIN"/>
    <property type="match status" value="1"/>
</dbReference>
<dbReference type="EMBL" id="JAJSOW010000108">
    <property type="protein sequence ID" value="KAI9153172.1"/>
    <property type="molecule type" value="Genomic_DNA"/>
</dbReference>
<dbReference type="PROSITE" id="PS00028">
    <property type="entry name" value="ZINC_FINGER_C2H2_1"/>
    <property type="match status" value="4"/>
</dbReference>
<keyword evidence="1" id="KW-0479">Metal-binding</keyword>
<dbReference type="Pfam" id="PF00096">
    <property type="entry name" value="zf-C2H2"/>
    <property type="match status" value="1"/>
</dbReference>
<protein>
    <recommendedName>
        <fullName evidence="3">C2H2-type domain-containing protein</fullName>
    </recommendedName>
</protein>
<gene>
    <name evidence="4" type="ORF">LWI28_007186</name>
</gene>
<dbReference type="PANTHER" id="PTHR46869">
    <property type="entry name" value="C2H2-LIKE ZINC FINGER PROTEIN"/>
    <property type="match status" value="1"/>
</dbReference>
<accession>A0AAD5I5C9</accession>
<sequence>MDSTEEEVKHNNSKMGFQENGEISYGLRENPKKSWKFSGFNHVSASSMQENQCKECGKNFESQKALFGHMRHHSRKRKTRISCTECGKAYLSLKFLANHSKFHSDGHEDLAVKTLYVKKKRSKRKRYNFCATSSISSLNESLSVTEIGQEVEHAARCLMMLSRGWGGLISFTEFSDNDSVAFEVESLNGNMKKPRDDSCVSESKFYEGGEFGMHEVEDFIGEMKFVPIRVESSEDLMKEVGLGIMKANFDEFDCVTCDCEFKCKSCNRVFCSRRALAGHQRIHGKPEIKAGCEQKKKHKCPICLKDFATIQALGGHKRVHKQEH</sequence>
<dbReference type="GO" id="GO:0008270">
    <property type="term" value="F:zinc ion binding"/>
    <property type="evidence" value="ECO:0007669"/>
    <property type="project" value="UniProtKB-KW"/>
</dbReference>
<dbReference type="Proteomes" id="UP001064489">
    <property type="component" value="Chromosome 11"/>
</dbReference>
<evidence type="ECO:0000313" key="5">
    <source>
        <dbReference type="Proteomes" id="UP001064489"/>
    </source>
</evidence>
<dbReference type="InterPro" id="IPR013087">
    <property type="entry name" value="Znf_C2H2_type"/>
</dbReference>
<dbReference type="AlphaFoldDB" id="A0AAD5I5C9"/>
<dbReference type="PROSITE" id="PS50157">
    <property type="entry name" value="ZINC_FINGER_C2H2_2"/>
    <property type="match status" value="4"/>
</dbReference>
<reference evidence="4" key="2">
    <citation type="submission" date="2023-02" db="EMBL/GenBank/DDBJ databases">
        <authorList>
            <person name="Swenson N.G."/>
            <person name="Wegrzyn J.L."/>
            <person name="Mcevoy S.L."/>
        </authorList>
    </citation>
    <scope>NUCLEOTIDE SEQUENCE</scope>
    <source>
        <strain evidence="4">91603</strain>
        <tissue evidence="4">Leaf</tissue>
    </source>
</reference>
<feature type="domain" description="C2H2-type" evidence="3">
    <location>
        <begin position="298"/>
        <end position="324"/>
    </location>
</feature>
<comment type="caution">
    <text evidence="4">The sequence shown here is derived from an EMBL/GenBank/DDBJ whole genome shotgun (WGS) entry which is preliminary data.</text>
</comment>
<feature type="region of interest" description="Disordered" evidence="2">
    <location>
        <begin position="1"/>
        <end position="20"/>
    </location>
</feature>